<comment type="caution">
    <text evidence="4">The sequence shown here is derived from an EMBL/GenBank/DDBJ whole genome shotgun (WGS) entry which is preliminary data.</text>
</comment>
<dbReference type="InterPro" id="IPR043128">
    <property type="entry name" value="Rev_trsase/Diguanyl_cyclase"/>
</dbReference>
<dbReference type="Pfam" id="PF17157">
    <property type="entry name" value="GAPES4"/>
    <property type="match status" value="1"/>
</dbReference>
<dbReference type="InterPro" id="IPR035919">
    <property type="entry name" value="EAL_sf"/>
</dbReference>
<evidence type="ECO:0000256" key="1">
    <source>
        <dbReference type="SAM" id="Phobius"/>
    </source>
</evidence>
<organism evidence="4 5">
    <name type="scientific">Vibrio ishigakensis</name>
    <dbReference type="NCBI Taxonomy" id="1481914"/>
    <lineage>
        <taxon>Bacteria</taxon>
        <taxon>Pseudomonadati</taxon>
        <taxon>Pseudomonadota</taxon>
        <taxon>Gammaproteobacteria</taxon>
        <taxon>Vibrionales</taxon>
        <taxon>Vibrionaceae</taxon>
        <taxon>Vibrio</taxon>
    </lineage>
</organism>
<dbReference type="InterPro" id="IPR033423">
    <property type="entry name" value="GAPES4"/>
</dbReference>
<reference evidence="4 5" key="1">
    <citation type="submission" date="2015-01" db="EMBL/GenBank/DDBJ databases">
        <title>Vibrio sp. C1 JCM 19231 whole genome shotgun sequence.</title>
        <authorList>
            <person name="Sawabe T."/>
            <person name="Meirelles P."/>
            <person name="Feng G."/>
            <person name="Sayaka M."/>
            <person name="Hattori M."/>
            <person name="Ohkuma M."/>
        </authorList>
    </citation>
    <scope>NUCLEOTIDE SEQUENCE [LARGE SCALE GENOMIC DNA]</scope>
    <source>
        <strain evidence="5">JCM 19231</strain>
    </source>
</reference>
<dbReference type="InterPro" id="IPR029787">
    <property type="entry name" value="Nucleotide_cyclase"/>
</dbReference>
<dbReference type="AlphaFoldDB" id="A0A0B8NII9"/>
<dbReference type="RefSeq" id="WP_261834124.1">
    <property type="nucleotide sequence ID" value="NZ_AP024881.1"/>
</dbReference>
<dbReference type="SMART" id="SM00052">
    <property type="entry name" value="EAL"/>
    <property type="match status" value="1"/>
</dbReference>
<dbReference type="Proteomes" id="UP000031671">
    <property type="component" value="Unassembled WGS sequence"/>
</dbReference>
<dbReference type="InterPro" id="IPR001633">
    <property type="entry name" value="EAL_dom"/>
</dbReference>
<dbReference type="Gene3D" id="3.30.70.270">
    <property type="match status" value="1"/>
</dbReference>
<feature type="transmembrane region" description="Helical" evidence="1">
    <location>
        <begin position="134"/>
        <end position="155"/>
    </location>
</feature>
<feature type="domain" description="GGDEF" evidence="3">
    <location>
        <begin position="258"/>
        <end position="387"/>
    </location>
</feature>
<reference evidence="4 5" key="2">
    <citation type="submission" date="2015-01" db="EMBL/GenBank/DDBJ databases">
        <authorList>
            <consortium name="NBRP consortium"/>
            <person name="Sawabe T."/>
            <person name="Meirelles P."/>
            <person name="Feng G."/>
            <person name="Sayaka M."/>
            <person name="Hattori M."/>
            <person name="Ohkuma M."/>
        </authorList>
    </citation>
    <scope>NUCLEOTIDE SEQUENCE [LARGE SCALE GENOMIC DNA]</scope>
    <source>
        <strain evidence="5">JCM 19231</strain>
    </source>
</reference>
<dbReference type="GO" id="GO:0071111">
    <property type="term" value="F:cyclic-guanylate-specific phosphodiesterase activity"/>
    <property type="evidence" value="ECO:0007669"/>
    <property type="project" value="InterPro"/>
</dbReference>
<keyword evidence="1" id="KW-0812">Transmembrane</keyword>
<dbReference type="PANTHER" id="PTHR33121:SF32">
    <property type="entry name" value="RNASE E SPECIFICITY FACTOR CSRD"/>
    <property type="match status" value="1"/>
</dbReference>
<dbReference type="InterPro" id="IPR050706">
    <property type="entry name" value="Cyclic-di-GMP_PDE-like"/>
</dbReference>
<feature type="transmembrane region" description="Helical" evidence="1">
    <location>
        <begin position="12"/>
        <end position="36"/>
    </location>
</feature>
<dbReference type="Gene3D" id="3.20.20.450">
    <property type="entry name" value="EAL domain"/>
    <property type="match status" value="1"/>
</dbReference>
<dbReference type="InterPro" id="IPR000160">
    <property type="entry name" value="GGDEF_dom"/>
</dbReference>
<accession>A0A0B8NII9</accession>
<dbReference type="Pfam" id="PF00563">
    <property type="entry name" value="EAL"/>
    <property type="match status" value="1"/>
</dbReference>
<feature type="domain" description="EAL" evidence="2">
    <location>
        <begin position="397"/>
        <end position="651"/>
    </location>
</feature>
<evidence type="ECO:0000313" key="5">
    <source>
        <dbReference type="Proteomes" id="UP000031671"/>
    </source>
</evidence>
<evidence type="ECO:0000259" key="3">
    <source>
        <dbReference type="PROSITE" id="PS50887"/>
    </source>
</evidence>
<dbReference type="PANTHER" id="PTHR33121">
    <property type="entry name" value="CYCLIC DI-GMP PHOSPHODIESTERASE PDEF"/>
    <property type="match status" value="1"/>
</dbReference>
<sequence>MRTTPALKLSTRLVAFVTMIVISAVFILFVGGTLSIQKLGEEYTKRSVQGIVEVLDQQIQASVADGELKRWVPKLLKSSNVIEMKLHSGSVVLFDYKDTARPFELERLVTYTSNLTLNPSYTIEFKVIPPYIGYSYSIGALSTITLAIGLIVFCLRQGVKWLRQQLRGSELLEERGRMILAGRVEQHAIGDHEEWPYTASEALDKLIAELQDARQERSRFDTFIRSQTFLDQLTGASNRLSFDNRLESTLTESGASGGIIVLQVYDWESIKEQNDKQTLDAFIVELGDTISNSINRYPDVVFARYYEATFCAMIPNQSDTDLSNLCSQILRQVEKLHLNGIDPDNWVHLGMTVYREGERRTNIVNEVETALKSAQLEKENNWNRFNKETKSSVDRGSVRWRALFDRELHADKIHLIKQPCFLAQENGEVEFLHHEVFSRIIDDKQHILKASKFSPAIRQTGYESQLDKNVLLKIVKFLKLSDDMVCYSINLYAQPFRYRTHFNWLRDELLQLTPQQRQRLAFEFMEGPMVTHLDAMRPVLKMLSGLGCKVIVNQAGRTIISSHYIKESSVDYLKLHRSLVRNIESRPENQLYIRSLLGACENTPTQVIAVGVETKKEWQTLLNLGISGGQGRFFAKESDFLPGSGYKIRQTMSSISGRRNRWRK</sequence>
<evidence type="ECO:0000259" key="2">
    <source>
        <dbReference type="PROSITE" id="PS50883"/>
    </source>
</evidence>
<protein>
    <submittedName>
        <fullName evidence="4">MSHA biogenesis protein mshH</fullName>
    </submittedName>
</protein>
<evidence type="ECO:0000313" key="4">
    <source>
        <dbReference type="EMBL" id="GAM54510.1"/>
    </source>
</evidence>
<keyword evidence="1" id="KW-1133">Transmembrane helix</keyword>
<dbReference type="SMART" id="SM00267">
    <property type="entry name" value="GGDEF"/>
    <property type="match status" value="1"/>
</dbReference>
<dbReference type="PROSITE" id="PS50883">
    <property type="entry name" value="EAL"/>
    <property type="match status" value="1"/>
</dbReference>
<dbReference type="PROSITE" id="PS50887">
    <property type="entry name" value="GGDEF"/>
    <property type="match status" value="1"/>
</dbReference>
<dbReference type="CDD" id="cd01948">
    <property type="entry name" value="EAL"/>
    <property type="match status" value="1"/>
</dbReference>
<dbReference type="SUPFAM" id="SSF55073">
    <property type="entry name" value="Nucleotide cyclase"/>
    <property type="match status" value="1"/>
</dbReference>
<keyword evidence="5" id="KW-1185">Reference proteome</keyword>
<dbReference type="SUPFAM" id="SSF141868">
    <property type="entry name" value="EAL domain-like"/>
    <property type="match status" value="1"/>
</dbReference>
<gene>
    <name evidence="4" type="ORF">JCM19231_4688</name>
</gene>
<dbReference type="Pfam" id="PF00990">
    <property type="entry name" value="GGDEF"/>
    <property type="match status" value="1"/>
</dbReference>
<dbReference type="NCBIfam" id="NF008281">
    <property type="entry name" value="PRK11059.1"/>
    <property type="match status" value="1"/>
</dbReference>
<name>A0A0B8NII9_9VIBR</name>
<dbReference type="EMBL" id="BBRZ01000004">
    <property type="protein sequence ID" value="GAM54510.1"/>
    <property type="molecule type" value="Genomic_DNA"/>
</dbReference>
<proteinExistence type="predicted"/>
<keyword evidence="1" id="KW-0472">Membrane</keyword>